<feature type="transmembrane region" description="Helical" evidence="1">
    <location>
        <begin position="368"/>
        <end position="392"/>
    </location>
</feature>
<feature type="transmembrane region" description="Helical" evidence="1">
    <location>
        <begin position="181"/>
        <end position="205"/>
    </location>
</feature>
<dbReference type="AlphaFoldDB" id="A0A9D1R512"/>
<evidence type="ECO:0000313" key="2">
    <source>
        <dbReference type="EMBL" id="HIW81137.1"/>
    </source>
</evidence>
<name>A0A9D1R512_9FIRM</name>
<feature type="transmembrane region" description="Helical" evidence="1">
    <location>
        <begin position="309"/>
        <end position="330"/>
    </location>
</feature>
<feature type="transmembrane region" description="Helical" evidence="1">
    <location>
        <begin position="399"/>
        <end position="417"/>
    </location>
</feature>
<feature type="transmembrane region" description="Helical" evidence="1">
    <location>
        <begin position="40"/>
        <end position="59"/>
    </location>
</feature>
<reference evidence="2" key="1">
    <citation type="journal article" date="2021" name="PeerJ">
        <title>Extensive microbial diversity within the chicken gut microbiome revealed by metagenomics and culture.</title>
        <authorList>
            <person name="Gilroy R."/>
            <person name="Ravi A."/>
            <person name="Getino M."/>
            <person name="Pursley I."/>
            <person name="Horton D.L."/>
            <person name="Alikhan N.F."/>
            <person name="Baker D."/>
            <person name="Gharbi K."/>
            <person name="Hall N."/>
            <person name="Watson M."/>
            <person name="Adriaenssens E.M."/>
            <person name="Foster-Nyarko E."/>
            <person name="Jarju S."/>
            <person name="Secka A."/>
            <person name="Antonio M."/>
            <person name="Oren A."/>
            <person name="Chaudhuri R.R."/>
            <person name="La Ragione R."/>
            <person name="Hildebrand F."/>
            <person name="Pallen M.J."/>
        </authorList>
    </citation>
    <scope>NUCLEOTIDE SEQUENCE</scope>
    <source>
        <strain evidence="2">CHK195-6426</strain>
    </source>
</reference>
<gene>
    <name evidence="2" type="ORF">H9742_06330</name>
</gene>
<keyword evidence="1" id="KW-0472">Membrane</keyword>
<protein>
    <submittedName>
        <fullName evidence="2">DUF4173 domain-containing protein</fullName>
    </submittedName>
</protein>
<keyword evidence="1" id="KW-0812">Transmembrane</keyword>
<reference evidence="2" key="2">
    <citation type="submission" date="2021-04" db="EMBL/GenBank/DDBJ databases">
        <authorList>
            <person name="Gilroy R."/>
        </authorList>
    </citation>
    <scope>NUCLEOTIDE SEQUENCE</scope>
    <source>
        <strain evidence="2">CHK195-6426</strain>
    </source>
</reference>
<dbReference type="InterPro" id="IPR025291">
    <property type="entry name" value="DUF4153"/>
</dbReference>
<evidence type="ECO:0000313" key="3">
    <source>
        <dbReference type="Proteomes" id="UP000824265"/>
    </source>
</evidence>
<dbReference type="Proteomes" id="UP000824265">
    <property type="component" value="Unassembled WGS sequence"/>
</dbReference>
<feature type="transmembrane region" description="Helical" evidence="1">
    <location>
        <begin position="65"/>
        <end position="82"/>
    </location>
</feature>
<comment type="caution">
    <text evidence="2">The sequence shown here is derived from an EMBL/GenBank/DDBJ whole genome shotgun (WGS) entry which is preliminary data.</text>
</comment>
<keyword evidence="1" id="KW-1133">Transmembrane helix</keyword>
<sequence>MDMNDKNVSVQNQEAQNGMAQNAAAQSAAARHTGNLKRNFGFFGPAAFVYAVFYAFCMFRNGSGITFPFFVAGSLLYFCLCLSKLEISLKKGSVFYMAGMALLSVSTFCTDDSRIISLNKTGIFLLMMSLLLKQFYDTSGWKLGKYLGSILQLIFCSIGELDRPFRDGAEYLRKKGKNNKIWFVLLGAAAAVPLLLLITALLSSADAVFGQMMKSLTDWIQPANVFNVTFRILFLFFASYLLLAYLCRHTISEEVKDKRKGEPVLAITVTGLLSLIYLLFCGVQIFGLFLGKMQLPEGYTYAEYAREGFFQLLVVSILNLVIVLFTLSFFRESALLRVILTVMSLCTFVMIASSAMRMILYIQSYDLTFLRILVLWTLAVLFLLFAGVIVGIFRERFGLFRYSVVVVTICYVLLSFSHPDYIIAKVNLKEASQKTEQIDFGYLSSLSADAAPVLVPYMKAAGRDAYVDGLSERLSEGSLRTFNLSRFIAGKTLEKYGEDINFF</sequence>
<organism evidence="2 3">
    <name type="scientific">Candidatus Acetatifactor stercoripullorum</name>
    <dbReference type="NCBI Taxonomy" id="2838414"/>
    <lineage>
        <taxon>Bacteria</taxon>
        <taxon>Bacillati</taxon>
        <taxon>Bacillota</taxon>
        <taxon>Clostridia</taxon>
        <taxon>Lachnospirales</taxon>
        <taxon>Lachnospiraceae</taxon>
        <taxon>Acetatifactor</taxon>
    </lineage>
</organism>
<feature type="transmembrane region" description="Helical" evidence="1">
    <location>
        <begin position="342"/>
        <end position="362"/>
    </location>
</feature>
<accession>A0A9D1R512</accession>
<dbReference type="Pfam" id="PF13687">
    <property type="entry name" value="DUF4153"/>
    <property type="match status" value="1"/>
</dbReference>
<dbReference type="EMBL" id="DXGH01000035">
    <property type="protein sequence ID" value="HIW81137.1"/>
    <property type="molecule type" value="Genomic_DNA"/>
</dbReference>
<feature type="transmembrane region" description="Helical" evidence="1">
    <location>
        <begin position="264"/>
        <end position="289"/>
    </location>
</feature>
<proteinExistence type="predicted"/>
<evidence type="ECO:0000256" key="1">
    <source>
        <dbReference type="SAM" id="Phobius"/>
    </source>
</evidence>
<feature type="transmembrane region" description="Helical" evidence="1">
    <location>
        <begin position="225"/>
        <end position="243"/>
    </location>
</feature>